<feature type="domain" description="PDZ" evidence="6">
    <location>
        <begin position="161"/>
        <end position="206"/>
    </location>
</feature>
<protein>
    <submittedName>
        <fullName evidence="7">Patj like protein</fullName>
    </submittedName>
</protein>
<feature type="compositionally biased region" description="Low complexity" evidence="5">
    <location>
        <begin position="219"/>
        <end position="234"/>
    </location>
</feature>
<dbReference type="SMART" id="SM00228">
    <property type="entry name" value="PDZ"/>
    <property type="match status" value="5"/>
</dbReference>
<dbReference type="STRING" id="456900.A0A151IBX1"/>
<evidence type="ECO:0000259" key="6">
    <source>
        <dbReference type="PROSITE" id="PS50106"/>
    </source>
</evidence>
<dbReference type="EMBL" id="KQ978076">
    <property type="protein sequence ID" value="KYM97225.1"/>
    <property type="molecule type" value="Genomic_DNA"/>
</dbReference>
<evidence type="ECO:0000256" key="3">
    <source>
        <dbReference type="ARBA" id="ARBA00022737"/>
    </source>
</evidence>
<dbReference type="CDD" id="cd06669">
    <property type="entry name" value="PDZ5_MUPP1-like"/>
    <property type="match status" value="1"/>
</dbReference>
<dbReference type="Gene3D" id="2.30.42.10">
    <property type="match status" value="5"/>
</dbReference>
<feature type="compositionally biased region" description="Basic and acidic residues" evidence="5">
    <location>
        <begin position="1045"/>
        <end position="1058"/>
    </location>
</feature>
<keyword evidence="8" id="KW-1185">Reference proteome</keyword>
<feature type="domain" description="PDZ" evidence="6">
    <location>
        <begin position="332"/>
        <end position="453"/>
    </location>
</feature>
<proteinExistence type="predicted"/>
<feature type="compositionally biased region" description="Low complexity" evidence="5">
    <location>
        <begin position="269"/>
        <end position="285"/>
    </location>
</feature>
<dbReference type="Proteomes" id="UP000078542">
    <property type="component" value="Unassembled WGS sequence"/>
</dbReference>
<keyword evidence="3" id="KW-0677">Repeat</keyword>
<evidence type="ECO:0000256" key="2">
    <source>
        <dbReference type="ARBA" id="ARBA00022553"/>
    </source>
</evidence>
<evidence type="ECO:0000313" key="7">
    <source>
        <dbReference type="EMBL" id="KYM97225.1"/>
    </source>
</evidence>
<evidence type="ECO:0000313" key="8">
    <source>
        <dbReference type="Proteomes" id="UP000078542"/>
    </source>
</evidence>
<organism evidence="7 8">
    <name type="scientific">Cyphomyrmex costatus</name>
    <dbReference type="NCBI Taxonomy" id="456900"/>
    <lineage>
        <taxon>Eukaryota</taxon>
        <taxon>Metazoa</taxon>
        <taxon>Ecdysozoa</taxon>
        <taxon>Arthropoda</taxon>
        <taxon>Hexapoda</taxon>
        <taxon>Insecta</taxon>
        <taxon>Pterygota</taxon>
        <taxon>Neoptera</taxon>
        <taxon>Endopterygota</taxon>
        <taxon>Hymenoptera</taxon>
        <taxon>Apocrita</taxon>
        <taxon>Aculeata</taxon>
        <taxon>Formicoidea</taxon>
        <taxon>Formicidae</taxon>
        <taxon>Myrmicinae</taxon>
        <taxon>Cyphomyrmex</taxon>
    </lineage>
</organism>
<feature type="region of interest" description="Disordered" evidence="5">
    <location>
        <begin position="364"/>
        <end position="392"/>
    </location>
</feature>
<feature type="region of interest" description="Disordered" evidence="5">
    <location>
        <begin position="1043"/>
        <end position="1068"/>
    </location>
</feature>
<accession>A0A151IBX1</accession>
<dbReference type="AlphaFoldDB" id="A0A151IBX1"/>
<gene>
    <name evidence="7" type="ORF">ALC62_12092</name>
</gene>
<comment type="subcellular location">
    <subcellularLocation>
        <location evidence="1">Membrane</location>
    </subcellularLocation>
</comment>
<dbReference type="CDD" id="cd06668">
    <property type="entry name" value="PDZ4_MUPP1-like"/>
    <property type="match status" value="1"/>
</dbReference>
<feature type="domain" description="PDZ" evidence="6">
    <location>
        <begin position="574"/>
        <end position="659"/>
    </location>
</feature>
<feature type="domain" description="PDZ" evidence="6">
    <location>
        <begin position="772"/>
        <end position="862"/>
    </location>
</feature>
<dbReference type="PROSITE" id="PS50106">
    <property type="entry name" value="PDZ"/>
    <property type="match status" value="5"/>
</dbReference>
<dbReference type="CDD" id="cd06791">
    <property type="entry name" value="PDZ3_MUPP1-like"/>
    <property type="match status" value="1"/>
</dbReference>
<evidence type="ECO:0000256" key="5">
    <source>
        <dbReference type="SAM" id="MobiDB-lite"/>
    </source>
</evidence>
<dbReference type="SUPFAM" id="SSF50156">
    <property type="entry name" value="PDZ domain-like"/>
    <property type="match status" value="6"/>
</dbReference>
<feature type="domain" description="PDZ" evidence="6">
    <location>
        <begin position="946"/>
        <end position="1022"/>
    </location>
</feature>
<feature type="region of interest" description="Disordered" evidence="5">
    <location>
        <begin position="678"/>
        <end position="713"/>
    </location>
</feature>
<dbReference type="Pfam" id="PF00595">
    <property type="entry name" value="PDZ"/>
    <property type="match status" value="5"/>
</dbReference>
<dbReference type="InterPro" id="IPR001478">
    <property type="entry name" value="PDZ"/>
</dbReference>
<feature type="compositionally biased region" description="Basic and acidic residues" evidence="5">
    <location>
        <begin position="367"/>
        <end position="381"/>
    </location>
</feature>
<feature type="region of interest" description="Disordered" evidence="5">
    <location>
        <begin position="210"/>
        <end position="317"/>
    </location>
</feature>
<dbReference type="GO" id="GO:0016020">
    <property type="term" value="C:membrane"/>
    <property type="evidence" value="ECO:0007669"/>
    <property type="project" value="UniProtKB-SubCell"/>
</dbReference>
<dbReference type="FunFam" id="2.30.42.10:FF:000070">
    <property type="entry name" value="Multiple PDZ domain protein"/>
    <property type="match status" value="1"/>
</dbReference>
<keyword evidence="4" id="KW-0472">Membrane</keyword>
<dbReference type="PANTHER" id="PTHR19964">
    <property type="entry name" value="MULTIPLE PDZ DOMAIN PROTEIN"/>
    <property type="match status" value="1"/>
</dbReference>
<feature type="compositionally biased region" description="Pro residues" evidence="5">
    <location>
        <begin position="286"/>
        <end position="296"/>
    </location>
</feature>
<reference evidence="7 8" key="1">
    <citation type="submission" date="2016-03" db="EMBL/GenBank/DDBJ databases">
        <title>Cyphomyrmex costatus WGS genome.</title>
        <authorList>
            <person name="Nygaard S."/>
            <person name="Hu H."/>
            <person name="Boomsma J."/>
            <person name="Zhang G."/>
        </authorList>
    </citation>
    <scope>NUCLEOTIDE SEQUENCE [LARGE SCALE GENOMIC DNA]</scope>
    <source>
        <strain evidence="7">MS0001</strain>
        <tissue evidence="7">Whole body</tissue>
    </source>
</reference>
<dbReference type="PANTHER" id="PTHR19964:SF92">
    <property type="entry name" value="PATJ HOMOLOG"/>
    <property type="match status" value="1"/>
</dbReference>
<dbReference type="CDD" id="cd06667">
    <property type="entry name" value="PDZ2_MUPP1-like"/>
    <property type="match status" value="1"/>
</dbReference>
<evidence type="ECO:0000256" key="4">
    <source>
        <dbReference type="ARBA" id="ARBA00023136"/>
    </source>
</evidence>
<dbReference type="InterPro" id="IPR051342">
    <property type="entry name" value="PDZ_scaffold"/>
</dbReference>
<evidence type="ECO:0000256" key="1">
    <source>
        <dbReference type="ARBA" id="ARBA00004370"/>
    </source>
</evidence>
<keyword evidence="2" id="KW-0597">Phosphoprotein</keyword>
<dbReference type="InterPro" id="IPR036034">
    <property type="entry name" value="PDZ_sf"/>
</dbReference>
<name>A0A151IBX1_9HYME</name>
<sequence>MRECGTERVREQRENQSSTSGLIYIAVVNRVLEGEGDTRVVAQNAFKAYRATASYHFRITRTSPAHPQKVQEMARYALPPCVSSKIGEDGFAHDVDTNVYVYAFERRHSCLLEACVRNNDGSPVRNIKRSLDKARPSYATSVVIFATNKHTPELWYFCFSDGRLLEGDQILAIDGQPLDSNVSHEQAISILQKARGLVELVVARSAQDVGSSLPTDELSGGSSSTAAAGAASSIVGGGGGAVAGNNQTSSDKDQSVSASSTVVTPGPTPKSSQPASTTSAATPTPTNTPTPTPTSTPVPGGLVIERSPSAVSDASKSGSDMVLNTEWAQVEVINLINDGSGLGFGIIGGRSTGVVVKTILPGGVADRLPENGRGNERRDGENDPGYQRLPFRQESRKLNASLRIVCPQDNRLQSGDHILQIGDVNLRGMGSEQVAAVLRQSGTHVRLVVARPVEPTSPDYQALGSHAPIVPTKILGDPDELDRHLVHSVPESYNMRHVQRGDSSYDNGYMYSQESDIEMHTRPGLIMDVVRNPMPIGAMPVIPAVPLPVQLQDLPVLTMEPLDINSLPEMERFEVDLTKDAYGLGITIAGYVCEKEELSGIFVKSISEGSAADLSNKIQINDRIVEVDGHSLQGYTNHEAVEVLRRTGQTVTLCLERYLRGPKFEQLQQAIAASELRLPQPSSPSITSLPSFPMSADGETTTEIEPEGESHTTVDSAILQEGERLRTSDEQDEATNVEALLSDPSSELTPQIRAAIKAKWQKIVGPETEIVVAQLKKFAEGSGLGISLEGTVDVENGQEVRPHHYIRSILPEGPVGQNGTLRSGDELLEVNGYRLLGINHMEVVSVLKELPIHVRMVCGRNIASQDPLCPIDTAQHQAAFQTRSILGGSLQNLLPTMDRLVKAKSDGSLASTTTTATVTDASLNKMKSRSLEPLTGLAMWSSEPQIIELVKGERGLGFSILDYQDPMNPNETVIVIRSLVPGGVAQVDGQLIPGDRLLFVNDIGLENATLDQAVQALKGAPKGTVRIGVAKPLPIPDSIVQVSDQDDRTEATRDRDTEAATASSIMDSHKQRREYFRERKINVTEPPHMDLIEGLKQMHNLVKSESF</sequence>